<dbReference type="Proteomes" id="UP000030300">
    <property type="component" value="Chromosome"/>
</dbReference>
<reference evidence="3 4" key="1">
    <citation type="journal article" date="2015" name="Genome Announc.">
        <title>Complete Genome Sequence of Steroid-Transforming Nocardioides simplex VKM Ac-2033D.</title>
        <authorList>
            <person name="Shtratnikova V.Y."/>
            <person name="Schelkunov M.I."/>
            <person name="Pekov Y.A."/>
            <person name="Fokina V.V."/>
            <person name="Logacheva M.D."/>
            <person name="Sokolov S.L."/>
            <person name="Bragin E.Y."/>
            <person name="Ashapkin V.V."/>
            <person name="Donova M.V."/>
        </authorList>
    </citation>
    <scope>NUCLEOTIDE SEQUENCE [LARGE SCALE GENOMIC DNA]</scope>
    <source>
        <strain evidence="3 4">VKM Ac-2033D</strain>
    </source>
</reference>
<keyword evidence="2" id="KW-0645">Protease</keyword>
<accession>A0A0C5WZN8</accession>
<keyword evidence="4" id="KW-1185">Reference proteome</keyword>
<protein>
    <submittedName>
        <fullName evidence="3">Acylamino-acid-releasing enzyme</fullName>
        <ecNumber evidence="3">3.4.19.1</ecNumber>
    </submittedName>
</protein>
<dbReference type="Pfam" id="PF07676">
    <property type="entry name" value="PD40"/>
    <property type="match status" value="3"/>
</dbReference>
<dbReference type="InterPro" id="IPR011659">
    <property type="entry name" value="WD40"/>
</dbReference>
<dbReference type="Pfam" id="PF00326">
    <property type="entry name" value="Peptidase_S9"/>
    <property type="match status" value="1"/>
</dbReference>
<dbReference type="AlphaFoldDB" id="A0A0C5WZN8"/>
<dbReference type="SUPFAM" id="SSF82171">
    <property type="entry name" value="DPP6 N-terminal domain-like"/>
    <property type="match status" value="1"/>
</dbReference>
<dbReference type="PANTHER" id="PTHR42776">
    <property type="entry name" value="SERINE PEPTIDASE S9 FAMILY MEMBER"/>
    <property type="match status" value="1"/>
</dbReference>
<dbReference type="RefSeq" id="WP_052139102.1">
    <property type="nucleotide sequence ID" value="NZ_BJMC01000023.1"/>
</dbReference>
<dbReference type="EMBL" id="CP009896">
    <property type="protein sequence ID" value="AJR18793.1"/>
    <property type="molecule type" value="Genomic_DNA"/>
</dbReference>
<name>A0A0C5WZN8_NOCSI</name>
<gene>
    <name evidence="3" type="ORF">KR76_25315</name>
</gene>
<evidence type="ECO:0000313" key="4">
    <source>
        <dbReference type="Proteomes" id="UP000030300"/>
    </source>
</evidence>
<dbReference type="Gene3D" id="3.40.50.1820">
    <property type="entry name" value="alpha/beta hydrolase"/>
    <property type="match status" value="1"/>
</dbReference>
<keyword evidence="2" id="KW-0720">Serine protease</keyword>
<dbReference type="Gene3D" id="2.120.10.30">
    <property type="entry name" value="TolB, C-terminal domain"/>
    <property type="match status" value="2"/>
</dbReference>
<sequence>MKAADLGLIQVLGSPALSPDGQRAVVAAERADLASDRYYADLWLVPLDDAIPPTQLTSGGLDREPCWSPDGRWLAFTRSVPGSGPQLHLLPSGGGEPRVLTRHPLGVSAPRWSPDSTTLAYVARVPEEGRYVAPVAQTAATEPPRRITGLRYREDGVGYTNDRRKQVFTVVVADGTTVQRTTGDADHDGPAWSPDGTRLAFVAARHPDRDTVPARDVFVLSLGDGRTTAVTGTSLRASHPVFGADGDRVYFLGTEIGGPCNETYLNPTSLWVAELSGARPATRLTDGDTIDLAPPLVATDDGVLGLAGRRGAVDLVRVEPSGAVVDVLSGPTQVLGYDVAGGRIVAAVASDTQPGELYDVTPAGPRRLTTFGAALAAAGPVAPMHEVTGTAADGHPVHGWVLRPPGAGPFPVILAVHGGPHRAFGWRLLDQAQACVEAGYVVVMGNPRGSSGYGAAHGRAVRHSFGEVDVLDLTALVDIAVADFDGDPDRIGVVGASYGGFMAAWLAATSDRFASAIVDRATVEWDDADIDDDVDYTHLYLGTDPETLRAKSPLTYAEDVTIPVLVVVAEQDLRCPPAQGRRFFSALLRAGRHAELLSFPGASHLFHDSGLPSHRKLRLDAIIDWFDATMPPRDGERSDAP</sequence>
<dbReference type="SUPFAM" id="SSF53474">
    <property type="entry name" value="alpha/beta-Hydrolases"/>
    <property type="match status" value="1"/>
</dbReference>
<dbReference type="InterPro" id="IPR001375">
    <property type="entry name" value="Peptidase_S9_cat"/>
</dbReference>
<proteinExistence type="predicted"/>
<dbReference type="GO" id="GO:0008242">
    <property type="term" value="F:omega peptidase activity"/>
    <property type="evidence" value="ECO:0007669"/>
    <property type="project" value="UniProtKB-EC"/>
</dbReference>
<dbReference type="InterPro" id="IPR011042">
    <property type="entry name" value="6-blade_b-propeller_TolB-like"/>
</dbReference>
<keyword evidence="1 3" id="KW-0378">Hydrolase</keyword>
<dbReference type="HOGENOM" id="CLU_008615_2_1_11"/>
<dbReference type="OrthoDB" id="3325701at2"/>
<evidence type="ECO:0000256" key="2">
    <source>
        <dbReference type="ARBA" id="ARBA00022825"/>
    </source>
</evidence>
<dbReference type="STRING" id="2045.KR76_25315"/>
<dbReference type="GeneID" id="96612074"/>
<dbReference type="InterPro" id="IPR029058">
    <property type="entry name" value="AB_hydrolase_fold"/>
</dbReference>
<organism evidence="3 4">
    <name type="scientific">Nocardioides simplex</name>
    <name type="common">Arthrobacter simplex</name>
    <dbReference type="NCBI Taxonomy" id="2045"/>
    <lineage>
        <taxon>Bacteria</taxon>
        <taxon>Bacillati</taxon>
        <taxon>Actinomycetota</taxon>
        <taxon>Actinomycetes</taxon>
        <taxon>Propionibacteriales</taxon>
        <taxon>Nocardioidaceae</taxon>
        <taxon>Pimelobacter</taxon>
    </lineage>
</organism>
<evidence type="ECO:0000313" key="3">
    <source>
        <dbReference type="EMBL" id="AJR18793.1"/>
    </source>
</evidence>
<dbReference type="GO" id="GO:0006508">
    <property type="term" value="P:proteolysis"/>
    <property type="evidence" value="ECO:0007669"/>
    <property type="project" value="InterPro"/>
</dbReference>
<dbReference type="GO" id="GO:0004252">
    <property type="term" value="F:serine-type endopeptidase activity"/>
    <property type="evidence" value="ECO:0007669"/>
    <property type="project" value="TreeGrafter"/>
</dbReference>
<dbReference type="PANTHER" id="PTHR42776:SF27">
    <property type="entry name" value="DIPEPTIDYL PEPTIDASE FAMILY MEMBER 6"/>
    <property type="match status" value="1"/>
</dbReference>
<dbReference type="EC" id="3.4.19.1" evidence="3"/>
<evidence type="ECO:0000256" key="1">
    <source>
        <dbReference type="ARBA" id="ARBA00022801"/>
    </source>
</evidence>
<dbReference type="KEGG" id="psim:KR76_25315"/>